<dbReference type="InterPro" id="IPR001478">
    <property type="entry name" value="PDZ"/>
</dbReference>
<dbReference type="GO" id="GO:0005102">
    <property type="term" value="F:signaling receptor binding"/>
    <property type="evidence" value="ECO:0007669"/>
    <property type="project" value="TreeGrafter"/>
</dbReference>
<accession>A0A3Q3XD73</accession>
<dbReference type="InterPro" id="IPR036034">
    <property type="entry name" value="PDZ_sf"/>
</dbReference>
<evidence type="ECO:0000313" key="6">
    <source>
        <dbReference type="Proteomes" id="UP000261620"/>
    </source>
</evidence>
<dbReference type="PANTHER" id="PTHR14191">
    <property type="entry name" value="PDZ DOMAIN CONTAINING PROTEIN"/>
    <property type="match status" value="1"/>
</dbReference>
<keyword evidence="1" id="KW-0677">Repeat</keyword>
<feature type="domain" description="PDZ" evidence="4">
    <location>
        <begin position="122"/>
        <end position="202"/>
    </location>
</feature>
<dbReference type="PROSITE" id="PS50106">
    <property type="entry name" value="PDZ"/>
    <property type="match status" value="4"/>
</dbReference>
<dbReference type="STRING" id="94237.ENSMMOP00000026380"/>
<dbReference type="PANTHER" id="PTHR14191:SF6">
    <property type="entry name" value="NA(+)_H(+) EXCHANGE REGULATORY COFACTOR NHE-RF3-RELATED"/>
    <property type="match status" value="1"/>
</dbReference>
<feature type="region of interest" description="Disordered" evidence="3">
    <location>
        <begin position="463"/>
        <end position="502"/>
    </location>
</feature>
<proteinExistence type="inferred from homology"/>
<evidence type="ECO:0000256" key="1">
    <source>
        <dbReference type="ARBA" id="ARBA00022737"/>
    </source>
</evidence>
<dbReference type="GO" id="GO:0072659">
    <property type="term" value="P:protein localization to plasma membrane"/>
    <property type="evidence" value="ECO:0007669"/>
    <property type="project" value="TreeGrafter"/>
</dbReference>
<evidence type="ECO:0000256" key="2">
    <source>
        <dbReference type="ARBA" id="ARBA00038110"/>
    </source>
</evidence>
<evidence type="ECO:0000259" key="4">
    <source>
        <dbReference type="PROSITE" id="PS50106"/>
    </source>
</evidence>
<dbReference type="Pfam" id="PF00595">
    <property type="entry name" value="PDZ"/>
    <property type="match status" value="4"/>
</dbReference>
<evidence type="ECO:0000313" key="5">
    <source>
        <dbReference type="Ensembl" id="ENSMMOP00000026380.1"/>
    </source>
</evidence>
<organism evidence="5 6">
    <name type="scientific">Mola mola</name>
    <name type="common">Ocean sunfish</name>
    <name type="synonym">Tetraodon mola</name>
    <dbReference type="NCBI Taxonomy" id="94237"/>
    <lineage>
        <taxon>Eukaryota</taxon>
        <taxon>Metazoa</taxon>
        <taxon>Chordata</taxon>
        <taxon>Craniata</taxon>
        <taxon>Vertebrata</taxon>
        <taxon>Euteleostomi</taxon>
        <taxon>Actinopterygii</taxon>
        <taxon>Neopterygii</taxon>
        <taxon>Teleostei</taxon>
        <taxon>Neoteleostei</taxon>
        <taxon>Acanthomorphata</taxon>
        <taxon>Eupercaria</taxon>
        <taxon>Tetraodontiformes</taxon>
        <taxon>Molidae</taxon>
        <taxon>Mola</taxon>
    </lineage>
</organism>
<dbReference type="OMA" id="ISPCLYY"/>
<feature type="domain" description="PDZ" evidence="4">
    <location>
        <begin position="8"/>
        <end position="89"/>
    </location>
</feature>
<reference evidence="5" key="1">
    <citation type="submission" date="2025-08" db="UniProtKB">
        <authorList>
            <consortium name="Ensembl"/>
        </authorList>
    </citation>
    <scope>IDENTIFICATION</scope>
</reference>
<reference evidence="5" key="2">
    <citation type="submission" date="2025-09" db="UniProtKB">
        <authorList>
            <consortium name="Ensembl"/>
        </authorList>
    </citation>
    <scope>IDENTIFICATION</scope>
</reference>
<dbReference type="AlphaFoldDB" id="A0A3Q3XD73"/>
<evidence type="ECO:0000256" key="3">
    <source>
        <dbReference type="SAM" id="MobiDB-lite"/>
    </source>
</evidence>
<protein>
    <recommendedName>
        <fullName evidence="4">PDZ domain-containing protein</fullName>
    </recommendedName>
</protein>
<dbReference type="GO" id="GO:0043495">
    <property type="term" value="F:protein-membrane adaptor activity"/>
    <property type="evidence" value="ECO:0007669"/>
    <property type="project" value="TreeGrafter"/>
</dbReference>
<dbReference type="Gene3D" id="2.30.42.10">
    <property type="match status" value="4"/>
</dbReference>
<keyword evidence="6" id="KW-1185">Reference proteome</keyword>
<sequence length="502" mass="55851">MSEYRPRVISLTKTPGHTFGFYLRLENGEEGHLVRCLEMGGPAELAGIRDGDRILRVNGAFVDGLSHSEVVEMVRNSGASVTFHILDEASYKQAKAHRVTLSDTQSSPAPNDLAEQTLKSKLCYLVKSSTGYGFSIRTVKGMPGFYMTNVAPGGVAHKAGVKDNDRLLEINGENIESSSHNQIVDKIKLAGSSMIFLLIDEEADEYYKNKRIRIGARLPTVKHLPHKPRIIDITKGFDGYGFMLREEIEQTGHFIKDIDRGSPAERAGLKEMDRLIAVDGQEVDGCSHEQVVNRIRQSGNKCSLLVVDKDTDQMYKLGQVSPMLFYEDMMDSISPPSYTEAINLPLHVQPSTQPERKEELKPKLCKMEKTSNSYGFHLNGIQGVCGLCQVVKGGLADRTGMEDGDMVVEVNGVNVEMCHHEEVVDMIQNSGNYLEMLVASKSVYDQLKARGVTITRKLLEETHAQIHSTEDRQEEKHEDSRPETPTEPSSSSSSEDSVDERF</sequence>
<feature type="compositionally biased region" description="Basic and acidic residues" evidence="3">
    <location>
        <begin position="463"/>
        <end position="484"/>
    </location>
</feature>
<dbReference type="Ensembl" id="ENSMMOT00000026825.1">
    <property type="protein sequence ID" value="ENSMMOP00000026380.1"/>
    <property type="gene ID" value="ENSMMOG00000019990.1"/>
</dbReference>
<dbReference type="GO" id="GO:0016324">
    <property type="term" value="C:apical plasma membrane"/>
    <property type="evidence" value="ECO:0007669"/>
    <property type="project" value="TreeGrafter"/>
</dbReference>
<feature type="domain" description="PDZ" evidence="4">
    <location>
        <begin position="230"/>
        <end position="310"/>
    </location>
</feature>
<comment type="similarity">
    <text evidence="2">Belongs to the NHER family.</text>
</comment>
<feature type="compositionally biased region" description="Low complexity" evidence="3">
    <location>
        <begin position="486"/>
        <end position="495"/>
    </location>
</feature>
<dbReference type="CDD" id="cd06768">
    <property type="entry name" value="PDZ_NHERF-like"/>
    <property type="match status" value="3"/>
</dbReference>
<dbReference type="SMART" id="SM00228">
    <property type="entry name" value="PDZ"/>
    <property type="match status" value="4"/>
</dbReference>
<feature type="domain" description="PDZ" evidence="4">
    <location>
        <begin position="364"/>
        <end position="442"/>
    </location>
</feature>
<dbReference type="Proteomes" id="UP000261620">
    <property type="component" value="Unplaced"/>
</dbReference>
<name>A0A3Q3XD73_MOLML</name>
<dbReference type="SUPFAM" id="SSF50156">
    <property type="entry name" value="PDZ domain-like"/>
    <property type="match status" value="4"/>
</dbReference>
<dbReference type="InterPro" id="IPR051067">
    <property type="entry name" value="NHER"/>
</dbReference>